<keyword evidence="5" id="KW-1185">Reference proteome</keyword>
<dbReference type="Pfam" id="PF04379">
    <property type="entry name" value="DUF525"/>
    <property type="match status" value="1"/>
</dbReference>
<dbReference type="InterPro" id="IPR007474">
    <property type="entry name" value="ApaG_domain"/>
</dbReference>
<dbReference type="NCBIfam" id="NF003967">
    <property type="entry name" value="PRK05461.1"/>
    <property type="match status" value="1"/>
</dbReference>
<sequence length="125" mass="13779">MIISSDIKVQVQTRYLEDHVSVEEGKFAFAYRVNIANHGKQPTQLLSRYWLITDGNGKTSEVQGDGVVGKQPTIQPGESFTYTSGAVIETPVGSMQGYYELQNADGERVKAAIDIFSLRVPNIVN</sequence>
<dbReference type="PANTHER" id="PTHR47191">
    <property type="entry name" value="OS05G0170800 PROTEIN"/>
    <property type="match status" value="1"/>
</dbReference>
<organism evidence="4 5">
    <name type="scientific">Alteromonas arenosi</name>
    <dbReference type="NCBI Taxonomy" id="3055817"/>
    <lineage>
        <taxon>Bacteria</taxon>
        <taxon>Pseudomonadati</taxon>
        <taxon>Pseudomonadota</taxon>
        <taxon>Gammaproteobacteria</taxon>
        <taxon>Alteromonadales</taxon>
        <taxon>Alteromonadaceae</taxon>
        <taxon>Alteromonas/Salinimonas group</taxon>
        <taxon>Alteromonas</taxon>
    </lineage>
</organism>
<evidence type="ECO:0000313" key="5">
    <source>
        <dbReference type="Proteomes" id="UP001234343"/>
    </source>
</evidence>
<dbReference type="InterPro" id="IPR036767">
    <property type="entry name" value="ApaG_sf"/>
</dbReference>
<proteinExistence type="inferred from homology"/>
<name>A0ABT7T043_9ALTE</name>
<evidence type="ECO:0000313" key="4">
    <source>
        <dbReference type="EMBL" id="MDM7861807.1"/>
    </source>
</evidence>
<dbReference type="Gene3D" id="2.60.40.1470">
    <property type="entry name" value="ApaG domain"/>
    <property type="match status" value="1"/>
</dbReference>
<evidence type="ECO:0000259" key="3">
    <source>
        <dbReference type="PROSITE" id="PS51087"/>
    </source>
</evidence>
<gene>
    <name evidence="2 4" type="primary">apaG</name>
    <name evidence="4" type="ORF">QTP81_14485</name>
</gene>
<dbReference type="PANTHER" id="PTHR47191:SF2">
    <property type="entry name" value="OS05G0170800 PROTEIN"/>
    <property type="match status" value="1"/>
</dbReference>
<evidence type="ECO:0000256" key="1">
    <source>
        <dbReference type="ARBA" id="ARBA00017693"/>
    </source>
</evidence>
<comment type="caution">
    <text evidence="4">The sequence shown here is derived from an EMBL/GenBank/DDBJ whole genome shotgun (WGS) entry which is preliminary data.</text>
</comment>
<feature type="domain" description="ApaG" evidence="3">
    <location>
        <begin position="1"/>
        <end position="125"/>
    </location>
</feature>
<dbReference type="InterPro" id="IPR023065">
    <property type="entry name" value="Uncharacterised_ApaG"/>
</dbReference>
<dbReference type="PROSITE" id="PS51087">
    <property type="entry name" value="APAG"/>
    <property type="match status" value="1"/>
</dbReference>
<reference evidence="4 5" key="1">
    <citation type="submission" date="2023-06" db="EMBL/GenBank/DDBJ databases">
        <title>Alteromonas sp. ASW11-36 isolated from intertidal sand.</title>
        <authorList>
            <person name="Li Y."/>
        </authorList>
    </citation>
    <scope>NUCLEOTIDE SEQUENCE [LARGE SCALE GENOMIC DNA]</scope>
    <source>
        <strain evidence="4 5">ASW11-36</strain>
    </source>
</reference>
<dbReference type="InterPro" id="IPR050718">
    <property type="entry name" value="ApaG-like"/>
</dbReference>
<accession>A0ABT7T043</accession>
<protein>
    <recommendedName>
        <fullName evidence="1 2">Protein ApaG</fullName>
    </recommendedName>
</protein>
<dbReference type="SUPFAM" id="SSF110069">
    <property type="entry name" value="ApaG-like"/>
    <property type="match status" value="1"/>
</dbReference>
<dbReference type="Proteomes" id="UP001234343">
    <property type="component" value="Unassembled WGS sequence"/>
</dbReference>
<dbReference type="RefSeq" id="WP_289366476.1">
    <property type="nucleotide sequence ID" value="NZ_JAUCBP010000012.1"/>
</dbReference>
<dbReference type="HAMAP" id="MF_00791">
    <property type="entry name" value="ApaG"/>
    <property type="match status" value="1"/>
</dbReference>
<evidence type="ECO:0000256" key="2">
    <source>
        <dbReference type="HAMAP-Rule" id="MF_00791"/>
    </source>
</evidence>
<dbReference type="EMBL" id="JAUCBP010000012">
    <property type="protein sequence ID" value="MDM7861807.1"/>
    <property type="molecule type" value="Genomic_DNA"/>
</dbReference>